<organism evidence="2 3">
    <name type="scientific">Natronococcus pandeyae</name>
    <dbReference type="NCBI Taxonomy" id="2055836"/>
    <lineage>
        <taxon>Archaea</taxon>
        <taxon>Methanobacteriati</taxon>
        <taxon>Methanobacteriota</taxon>
        <taxon>Stenosarchaea group</taxon>
        <taxon>Halobacteria</taxon>
        <taxon>Halobacteriales</taxon>
        <taxon>Natrialbaceae</taxon>
        <taxon>Natronococcus</taxon>
    </lineage>
</organism>
<evidence type="ECO:0000313" key="2">
    <source>
        <dbReference type="EMBL" id="TYL37444.1"/>
    </source>
</evidence>
<evidence type="ECO:0000256" key="1">
    <source>
        <dbReference type="SAM" id="MobiDB-lite"/>
    </source>
</evidence>
<dbReference type="EMBL" id="PHNJ01000010">
    <property type="protein sequence ID" value="TYL37444.1"/>
    <property type="molecule type" value="Genomic_DNA"/>
</dbReference>
<feature type="compositionally biased region" description="Basic and acidic residues" evidence="1">
    <location>
        <begin position="30"/>
        <end position="72"/>
    </location>
</feature>
<gene>
    <name evidence="2" type="ORF">CV102_17720</name>
</gene>
<comment type="caution">
    <text evidence="2">The sequence shown here is derived from an EMBL/GenBank/DDBJ whole genome shotgun (WGS) entry which is preliminary data.</text>
</comment>
<dbReference type="RefSeq" id="WP_148859303.1">
    <property type="nucleotide sequence ID" value="NZ_PHNJ01000010.1"/>
</dbReference>
<feature type="region of interest" description="Disordered" evidence="1">
    <location>
        <begin position="30"/>
        <end position="77"/>
    </location>
</feature>
<evidence type="ECO:0000313" key="3">
    <source>
        <dbReference type="Proteomes" id="UP000766904"/>
    </source>
</evidence>
<feature type="region of interest" description="Disordered" evidence="1">
    <location>
        <begin position="105"/>
        <end position="128"/>
    </location>
</feature>
<dbReference type="OrthoDB" id="220679at2157"/>
<dbReference type="Gene3D" id="1.20.5.340">
    <property type="match status" value="1"/>
</dbReference>
<sequence>MSTNFTTTDSDNAQSTTDLQSLANELRELRSKVESLETENETLKRRVETQSKRIDELEDRVDKNDQTRKDLAKNATEAASQAEEAKEIARSASAKACQVEATINKTTADDETAEQTAQLPGDVEPSTSPLDFFANCRQYKVKKRFVDERSEQNTYRALLVAKRWEEFATKRTTGDGVFFTRDDVRAALTAIMGEQPHGTTITRVWDALRELGGGDLEERTRRVSPKQPAKQILTMDLETAAGLLEDRYSHLDLLEEGTSSMGGVTPVVTQPTAEAV</sequence>
<protein>
    <submittedName>
        <fullName evidence="2">Uncharacterized protein</fullName>
    </submittedName>
</protein>
<keyword evidence="3" id="KW-1185">Reference proteome</keyword>
<dbReference type="AlphaFoldDB" id="A0A8J8Q213"/>
<proteinExistence type="predicted"/>
<accession>A0A8J8Q213</accession>
<dbReference type="Proteomes" id="UP000766904">
    <property type="component" value="Unassembled WGS sequence"/>
</dbReference>
<reference evidence="2" key="1">
    <citation type="submission" date="2017-11" db="EMBL/GenBank/DDBJ databases">
        <authorList>
            <person name="Kajale S.C."/>
            <person name="Sharma A."/>
        </authorList>
    </citation>
    <scope>NUCLEOTIDE SEQUENCE</scope>
    <source>
        <strain evidence="2">LS1_42</strain>
    </source>
</reference>
<name>A0A8J8Q213_9EURY</name>